<proteinExistence type="predicted"/>
<dbReference type="AlphaFoldDB" id="A0A6J4JPM7"/>
<reference evidence="1" key="1">
    <citation type="submission" date="2020-02" db="EMBL/GenBank/DDBJ databases">
        <authorList>
            <person name="Meier V. D."/>
        </authorList>
    </citation>
    <scope>NUCLEOTIDE SEQUENCE</scope>
    <source>
        <strain evidence="1">AVDCRST_MAG56</strain>
    </source>
</reference>
<evidence type="ECO:0000313" key="1">
    <source>
        <dbReference type="EMBL" id="CAA9284053.1"/>
    </source>
</evidence>
<name>A0A6J4JPM7_9SPHI</name>
<sequence length="271" mass="28881">MLVSTFELLVKRIAPLAPGGAGAGINAPFRRVVQGYFLIITNLNPSRTANFFLQFTIPSLPAASTDAFNREFVLGAGANVRTGYDVAADNNVPLTLNAGAANVNFKKFNTARFSAGPLQTVSVNLLPNLGNPDVLTNESLEVRGSVELFQAYGGLREIITGVPATDVLLSAEIRGTFLDNDYPNNMVGTELDFDQINYGLPLASGNGRNTVESLSGITLPVFPAPLAAALALEPQLLEEARKDLIVNLNEELAPLRLGVQPLDPQRQPPVA</sequence>
<dbReference type="EMBL" id="CADCTQ010000333">
    <property type="protein sequence ID" value="CAA9284053.1"/>
    <property type="molecule type" value="Genomic_DNA"/>
</dbReference>
<gene>
    <name evidence="1" type="ORF">AVDCRST_MAG56-3962</name>
</gene>
<organism evidence="1">
    <name type="scientific">uncultured Cytophagales bacterium</name>
    <dbReference type="NCBI Taxonomy" id="158755"/>
    <lineage>
        <taxon>Bacteria</taxon>
        <taxon>Pseudomonadati</taxon>
        <taxon>Bacteroidota</taxon>
        <taxon>Sphingobacteriia</taxon>
        <taxon>Sphingobacteriales</taxon>
        <taxon>environmental samples</taxon>
    </lineage>
</organism>
<accession>A0A6J4JPM7</accession>
<protein>
    <submittedName>
        <fullName evidence="1">Uncharacterized protein</fullName>
    </submittedName>
</protein>